<protein>
    <submittedName>
        <fullName evidence="1">Uncharacterized protein</fullName>
    </submittedName>
</protein>
<comment type="caution">
    <text evidence="1">The sequence shown here is derived from an EMBL/GenBank/DDBJ whole genome shotgun (WGS) entry which is preliminary data.</text>
</comment>
<keyword evidence="2" id="KW-1185">Reference proteome</keyword>
<dbReference type="Proteomes" id="UP000625711">
    <property type="component" value="Unassembled WGS sequence"/>
</dbReference>
<evidence type="ECO:0000313" key="1">
    <source>
        <dbReference type="EMBL" id="KAF7274033.1"/>
    </source>
</evidence>
<reference evidence="1" key="1">
    <citation type="submission" date="2020-08" db="EMBL/GenBank/DDBJ databases">
        <title>Genome sequencing and assembly of the red palm weevil Rhynchophorus ferrugineus.</title>
        <authorList>
            <person name="Dias G.B."/>
            <person name="Bergman C.M."/>
            <person name="Manee M."/>
        </authorList>
    </citation>
    <scope>NUCLEOTIDE SEQUENCE</scope>
    <source>
        <strain evidence="1">AA-2017</strain>
        <tissue evidence="1">Whole larva</tissue>
    </source>
</reference>
<evidence type="ECO:0000313" key="2">
    <source>
        <dbReference type="Proteomes" id="UP000625711"/>
    </source>
</evidence>
<proteinExistence type="predicted"/>
<organism evidence="1 2">
    <name type="scientific">Rhynchophorus ferrugineus</name>
    <name type="common">Red palm weevil</name>
    <name type="synonym">Curculio ferrugineus</name>
    <dbReference type="NCBI Taxonomy" id="354439"/>
    <lineage>
        <taxon>Eukaryota</taxon>
        <taxon>Metazoa</taxon>
        <taxon>Ecdysozoa</taxon>
        <taxon>Arthropoda</taxon>
        <taxon>Hexapoda</taxon>
        <taxon>Insecta</taxon>
        <taxon>Pterygota</taxon>
        <taxon>Neoptera</taxon>
        <taxon>Endopterygota</taxon>
        <taxon>Coleoptera</taxon>
        <taxon>Polyphaga</taxon>
        <taxon>Cucujiformia</taxon>
        <taxon>Curculionidae</taxon>
        <taxon>Dryophthorinae</taxon>
        <taxon>Rhynchophorus</taxon>
    </lineage>
</organism>
<gene>
    <name evidence="1" type="ORF">GWI33_013281</name>
</gene>
<sequence length="112" mass="12662">MAFSAQRLFSIAFRQVSRQSYDTISTNQRANTVGSTVFEAYDHVIHYRSLHLFDCLLPRLYETAGGVRPGSPAVPKIIIDPKTVEKHPVIQTWLTLRNGAGERTRHVPTARK</sequence>
<dbReference type="EMBL" id="JAACXV010013126">
    <property type="protein sequence ID" value="KAF7274033.1"/>
    <property type="molecule type" value="Genomic_DNA"/>
</dbReference>
<dbReference type="AlphaFoldDB" id="A0A834M805"/>
<accession>A0A834M805</accession>
<name>A0A834M805_RHYFE</name>